<feature type="region of interest" description="Disordered" evidence="1">
    <location>
        <begin position="733"/>
        <end position="758"/>
    </location>
</feature>
<organism evidence="4 5">
    <name type="scientific">Fodinibius salinus</name>
    <dbReference type="NCBI Taxonomy" id="860790"/>
    <lineage>
        <taxon>Bacteria</taxon>
        <taxon>Pseudomonadati</taxon>
        <taxon>Balneolota</taxon>
        <taxon>Balneolia</taxon>
        <taxon>Balneolales</taxon>
        <taxon>Balneolaceae</taxon>
        <taxon>Fodinibius</taxon>
    </lineage>
</organism>
<reference evidence="4 5" key="1">
    <citation type="submission" date="2019-07" db="EMBL/GenBank/DDBJ databases">
        <title>Genomic Encyclopedia of Archaeal and Bacterial Type Strains, Phase II (KMG-II): from individual species to whole genera.</title>
        <authorList>
            <person name="Goeker M."/>
        </authorList>
    </citation>
    <scope>NUCLEOTIDE SEQUENCE [LARGE SCALE GENOMIC DNA]</scope>
    <source>
        <strain evidence="4 5">DSM 21935</strain>
    </source>
</reference>
<evidence type="ECO:0000313" key="4">
    <source>
        <dbReference type="EMBL" id="TYP93830.1"/>
    </source>
</evidence>
<feature type="domain" description="DUF11" evidence="3">
    <location>
        <begin position="210"/>
        <end position="329"/>
    </location>
</feature>
<evidence type="ECO:0000256" key="1">
    <source>
        <dbReference type="SAM" id="MobiDB-lite"/>
    </source>
</evidence>
<dbReference type="Gene3D" id="2.60.40.740">
    <property type="match status" value="1"/>
</dbReference>
<dbReference type="NCBIfam" id="TIGR01451">
    <property type="entry name" value="B_ant_repeat"/>
    <property type="match status" value="2"/>
</dbReference>
<dbReference type="Proteomes" id="UP000324595">
    <property type="component" value="Unassembled WGS sequence"/>
</dbReference>
<feature type="region of interest" description="Disordered" evidence="1">
    <location>
        <begin position="830"/>
        <end position="859"/>
    </location>
</feature>
<feature type="signal peptide" evidence="2">
    <location>
        <begin position="1"/>
        <end position="38"/>
    </location>
</feature>
<feature type="chain" id="PRO_5022941484" evidence="2">
    <location>
        <begin position="39"/>
        <end position="882"/>
    </location>
</feature>
<feature type="compositionally biased region" description="Low complexity" evidence="1">
    <location>
        <begin position="836"/>
        <end position="847"/>
    </location>
</feature>
<dbReference type="InterPro" id="IPR051172">
    <property type="entry name" value="Chlamydia_OmcB"/>
</dbReference>
<dbReference type="InterPro" id="IPR008966">
    <property type="entry name" value="Adhesion_dom_sf"/>
</dbReference>
<dbReference type="RefSeq" id="WP_148898881.1">
    <property type="nucleotide sequence ID" value="NZ_VNHY01000002.1"/>
</dbReference>
<keyword evidence="5" id="KW-1185">Reference proteome</keyword>
<gene>
    <name evidence="4" type="ORF">LX73_1543</name>
</gene>
<feature type="region of interest" description="Disordered" evidence="1">
    <location>
        <begin position="491"/>
        <end position="516"/>
    </location>
</feature>
<dbReference type="AlphaFoldDB" id="A0A5D3YK63"/>
<accession>A0A5D3YK63</accession>
<dbReference type="SUPFAM" id="SSF49401">
    <property type="entry name" value="Bacterial adhesins"/>
    <property type="match status" value="1"/>
</dbReference>
<sequence length="882" mass="88866">MNTQLYSAQKLRSKMVGFFAVCMVVGIAMSLTPSVSMAQSGDPAAGTTIGNQASATYVDNNGNTQTVTSNSVETTVQQVAAVTVSSGITQTVSPGGTAVFQHTITNNGNGSDTFDLSTIASSNNFSFTNIQIFEDANQDGSADDLNSPITSTISIAAGNTYTVVVRADVPTGATDGQSETVDVTATSQFDGNVSTTVQNTATVSENAVVTLNKSLDTNSGDVGNQVTVTLNYNNTGTSDATNLTISDPLPAGFDYVSGSAQVNSSGVTDGNDGDSFTYDGSGNGGDGLITVDVGTFSPGQSGSITFDVQVATGTEGQTISNTGELNHDDLSTSQTTAPANFTVNEDYSVTDAGTSTVSKGPVAQGSAVEFVNTFKNNGSSADTYNIVLSNTANYPSGTSFQLYASDGSGNKAGLLGDTNGDSTPDTGPVSPGSEVQVIVHVQLPSGASGAGPYNLTKTATSVNDPSTSVQVTDQITDITANTVDVTNNQAVNGSAPGEGINPTGENSPVTTNTTNPGTTTSFTLFINNTSSVADTYNLAASTDNTFGSITLPAGWSVEFQDSGGNPITSTGSIASGSNMEVTAVVTVPAGADYSAPQSIYFQAQSSSGASDVKHDAVDVNAVRSLTLVSDQTGTVSAGGSITYTHTLTNTGNVVENDGTNSTLQLDLSNSETSGFPTKVFYDADGSGTINSGDPQVTTASNGAAVLPSGVGALQNGDQIQLIVQVQPGANVADGTSNTTTLSTSDDGSGQSVGGTGTGTLNVSVNDVTTIQAGDLAINKSQRIQGSGNPYGTANLNADPGEVIEYQIVVTNQGSAPVNTVNVTDNIPSYTTQDGTVSASSGSVSPSVDNEPGDGNTGPIEVSVGSLAPGESFTIEFAVQIDS</sequence>
<feature type="region of interest" description="Disordered" evidence="1">
    <location>
        <begin position="411"/>
        <end position="432"/>
    </location>
</feature>
<protein>
    <submittedName>
        <fullName evidence="4">Conserved repeat domain-containing protein</fullName>
    </submittedName>
</protein>
<evidence type="ECO:0000256" key="2">
    <source>
        <dbReference type="SAM" id="SignalP"/>
    </source>
</evidence>
<dbReference type="PANTHER" id="PTHR34819">
    <property type="entry name" value="LARGE CYSTEINE-RICH PERIPLASMIC PROTEIN OMCB"/>
    <property type="match status" value="1"/>
</dbReference>
<evidence type="ECO:0000259" key="3">
    <source>
        <dbReference type="Pfam" id="PF01345"/>
    </source>
</evidence>
<dbReference type="InterPro" id="IPR047589">
    <property type="entry name" value="DUF11_rpt"/>
</dbReference>
<evidence type="ECO:0000313" key="5">
    <source>
        <dbReference type="Proteomes" id="UP000324595"/>
    </source>
</evidence>
<dbReference type="Pfam" id="PF01345">
    <property type="entry name" value="DUF11"/>
    <property type="match status" value="2"/>
</dbReference>
<feature type="domain" description="DUF11" evidence="3">
    <location>
        <begin position="796"/>
        <end position="880"/>
    </location>
</feature>
<dbReference type="InterPro" id="IPR001434">
    <property type="entry name" value="OmcB-like_DUF11"/>
</dbReference>
<comment type="caution">
    <text evidence="4">The sequence shown here is derived from an EMBL/GenBank/DDBJ whole genome shotgun (WGS) entry which is preliminary data.</text>
</comment>
<dbReference type="PANTHER" id="PTHR34819:SF3">
    <property type="entry name" value="CELL SURFACE PROTEIN"/>
    <property type="match status" value="1"/>
</dbReference>
<dbReference type="EMBL" id="VNHY01000002">
    <property type="protein sequence ID" value="TYP93830.1"/>
    <property type="molecule type" value="Genomic_DNA"/>
</dbReference>
<dbReference type="OrthoDB" id="9805017at2"/>
<name>A0A5D3YK63_9BACT</name>
<keyword evidence="2" id="KW-0732">Signal</keyword>
<feature type="compositionally biased region" description="Low complexity" evidence="1">
    <location>
        <begin position="733"/>
        <end position="749"/>
    </location>
</feature>
<proteinExistence type="predicted"/>